<name>A0A0F9SL72_9ZZZZ</name>
<gene>
    <name evidence="1" type="ORF">LCGC14_0838400</name>
</gene>
<dbReference type="AlphaFoldDB" id="A0A0F9SL72"/>
<comment type="caution">
    <text evidence="1">The sequence shown here is derived from an EMBL/GenBank/DDBJ whole genome shotgun (WGS) entry which is preliminary data.</text>
</comment>
<protein>
    <submittedName>
        <fullName evidence="1">Uncharacterized protein</fullName>
    </submittedName>
</protein>
<accession>A0A0F9SL72</accession>
<proteinExistence type="predicted"/>
<sequence>MITKEKLLGMKKQELLKYCKDNNIKVYSNKNKTYITNVILQSYKSDKKPTSTKSQFKFPIWTKKDLQFKSARDFHNTMNLKLRNINNFYDIKKAISEFKHLIQNNYETLIDIGACYTVNPAIAAIFSRKGYKANYFHIDAKDKSHFHVIGIVKDKNGNNHFIDLVNEQFWGLGGPGEMNNAIKGIYTEKEYTPIFKEYEKTKEIDKFLKG</sequence>
<reference evidence="1" key="1">
    <citation type="journal article" date="2015" name="Nature">
        <title>Complex archaea that bridge the gap between prokaryotes and eukaryotes.</title>
        <authorList>
            <person name="Spang A."/>
            <person name="Saw J.H."/>
            <person name="Jorgensen S.L."/>
            <person name="Zaremba-Niedzwiedzka K."/>
            <person name="Martijn J."/>
            <person name="Lind A.E."/>
            <person name="van Eijk R."/>
            <person name="Schleper C."/>
            <person name="Guy L."/>
            <person name="Ettema T.J."/>
        </authorList>
    </citation>
    <scope>NUCLEOTIDE SEQUENCE</scope>
</reference>
<evidence type="ECO:0000313" key="1">
    <source>
        <dbReference type="EMBL" id="KKN30023.1"/>
    </source>
</evidence>
<organism evidence="1">
    <name type="scientific">marine sediment metagenome</name>
    <dbReference type="NCBI Taxonomy" id="412755"/>
    <lineage>
        <taxon>unclassified sequences</taxon>
        <taxon>metagenomes</taxon>
        <taxon>ecological metagenomes</taxon>
    </lineage>
</organism>
<dbReference type="EMBL" id="LAZR01002441">
    <property type="protein sequence ID" value="KKN30023.1"/>
    <property type="molecule type" value="Genomic_DNA"/>
</dbReference>